<protein>
    <submittedName>
        <fullName evidence="3">Fatty acid hydroxylase family (Carotene hydroxylase/sterol desaturase)</fullName>
    </submittedName>
</protein>
<dbReference type="InterPro" id="IPR006694">
    <property type="entry name" value="Fatty_acid_hydroxylase"/>
</dbReference>
<feature type="transmembrane region" description="Helical" evidence="1">
    <location>
        <begin position="29"/>
        <end position="46"/>
    </location>
</feature>
<feature type="transmembrane region" description="Helical" evidence="1">
    <location>
        <begin position="189"/>
        <end position="210"/>
    </location>
</feature>
<organism evidence="3">
    <name type="scientific">hydrothermal vent metagenome</name>
    <dbReference type="NCBI Taxonomy" id="652676"/>
    <lineage>
        <taxon>unclassified sequences</taxon>
        <taxon>metagenomes</taxon>
        <taxon>ecological metagenomes</taxon>
    </lineage>
</organism>
<reference evidence="3" key="1">
    <citation type="submission" date="2018-06" db="EMBL/GenBank/DDBJ databases">
        <authorList>
            <person name="Zhirakovskaya E."/>
        </authorList>
    </citation>
    <scope>NUCLEOTIDE SEQUENCE</scope>
</reference>
<dbReference type="GO" id="GO:0005506">
    <property type="term" value="F:iron ion binding"/>
    <property type="evidence" value="ECO:0007669"/>
    <property type="project" value="InterPro"/>
</dbReference>
<keyword evidence="1" id="KW-0812">Transmembrane</keyword>
<gene>
    <name evidence="3" type="ORF">MNBD_ALPHA07-838</name>
</gene>
<feature type="domain" description="Fatty acid hydroxylase" evidence="2">
    <location>
        <begin position="139"/>
        <end position="275"/>
    </location>
</feature>
<keyword evidence="1" id="KW-0472">Membrane</keyword>
<dbReference type="GO" id="GO:0008610">
    <property type="term" value="P:lipid biosynthetic process"/>
    <property type="evidence" value="ECO:0007669"/>
    <property type="project" value="InterPro"/>
</dbReference>
<dbReference type="AlphaFoldDB" id="A0A3B0RRJ6"/>
<proteinExistence type="predicted"/>
<feature type="transmembrane region" description="Helical" evidence="1">
    <location>
        <begin position="216"/>
        <end position="236"/>
    </location>
</feature>
<keyword evidence="1" id="KW-1133">Transmembrane helix</keyword>
<name>A0A3B0RRJ6_9ZZZZ</name>
<dbReference type="EMBL" id="UOEG01000067">
    <property type="protein sequence ID" value="VAV90938.1"/>
    <property type="molecule type" value="Genomic_DNA"/>
</dbReference>
<evidence type="ECO:0000313" key="3">
    <source>
        <dbReference type="EMBL" id="VAV90938.1"/>
    </source>
</evidence>
<accession>A0A3B0RRJ6</accession>
<evidence type="ECO:0000256" key="1">
    <source>
        <dbReference type="SAM" id="Phobius"/>
    </source>
</evidence>
<feature type="transmembrane region" description="Helical" evidence="1">
    <location>
        <begin position="130"/>
        <end position="152"/>
    </location>
</feature>
<dbReference type="GO" id="GO:0016491">
    <property type="term" value="F:oxidoreductase activity"/>
    <property type="evidence" value="ECO:0007669"/>
    <property type="project" value="InterPro"/>
</dbReference>
<dbReference type="Pfam" id="PF04116">
    <property type="entry name" value="FA_hydroxylase"/>
    <property type="match status" value="1"/>
</dbReference>
<feature type="transmembrane region" description="Helical" evidence="1">
    <location>
        <begin position="89"/>
        <end position="110"/>
    </location>
</feature>
<evidence type="ECO:0000259" key="2">
    <source>
        <dbReference type="Pfam" id="PF04116"/>
    </source>
</evidence>
<feature type="non-terminal residue" evidence="3">
    <location>
        <position position="276"/>
    </location>
</feature>
<sequence>MQFLSELFTAFKNHAIDTLLYPFDPGNRIFVLYLATSIVLAFYVYNRINKNRAEKQGGETSFLRFLFPASVWSTPSAWLDIRYFFFHQLIGKFLMLGLTAWAAVIVFGYVTGGVNFAALPDPVENGVAKGVLLAVIYMFVTLMVVDFIAYVIHYLQHKVPLLWEFHKVHHSLEVMHPVSNFREHPVDNLVYKLFTGAAYGMVAGGAYNVFGYLPNIPSLIGVPLLMFAFNAVGYNLRHSHVWLRWPGRWSMVFPSPAHHHVHHSCHPDHIDKNFAF</sequence>